<name>A0A0C9ZE04_9AGAM</name>
<dbReference type="AlphaFoldDB" id="A0A0C9ZE04"/>
<gene>
    <name evidence="1" type="ORF">PISMIDRAFT_196993</name>
</gene>
<reference evidence="1 2" key="1">
    <citation type="submission" date="2014-04" db="EMBL/GenBank/DDBJ databases">
        <authorList>
            <consortium name="DOE Joint Genome Institute"/>
            <person name="Kuo A."/>
            <person name="Kohler A."/>
            <person name="Costa M.D."/>
            <person name="Nagy L.G."/>
            <person name="Floudas D."/>
            <person name="Copeland A."/>
            <person name="Barry K.W."/>
            <person name="Cichocki N."/>
            <person name="Veneault-Fourrey C."/>
            <person name="LaButti K."/>
            <person name="Lindquist E.A."/>
            <person name="Lipzen A."/>
            <person name="Lundell T."/>
            <person name="Morin E."/>
            <person name="Murat C."/>
            <person name="Sun H."/>
            <person name="Tunlid A."/>
            <person name="Henrissat B."/>
            <person name="Grigoriev I.V."/>
            <person name="Hibbett D.S."/>
            <person name="Martin F."/>
            <person name="Nordberg H.P."/>
            <person name="Cantor M.N."/>
            <person name="Hua S.X."/>
        </authorList>
    </citation>
    <scope>NUCLEOTIDE SEQUENCE [LARGE SCALE GENOMIC DNA]</scope>
    <source>
        <strain evidence="1 2">441</strain>
    </source>
</reference>
<evidence type="ECO:0000313" key="2">
    <source>
        <dbReference type="Proteomes" id="UP000054018"/>
    </source>
</evidence>
<keyword evidence="2" id="KW-1185">Reference proteome</keyword>
<protein>
    <submittedName>
        <fullName evidence="1">Uncharacterized protein</fullName>
    </submittedName>
</protein>
<dbReference type="GO" id="GO:0004867">
    <property type="term" value="F:serine-type endopeptidase inhibitor activity"/>
    <property type="evidence" value="ECO:0007669"/>
    <property type="project" value="InterPro"/>
</dbReference>
<organism evidence="1 2">
    <name type="scientific">Pisolithus microcarpus 441</name>
    <dbReference type="NCBI Taxonomy" id="765257"/>
    <lineage>
        <taxon>Eukaryota</taxon>
        <taxon>Fungi</taxon>
        <taxon>Dikarya</taxon>
        <taxon>Basidiomycota</taxon>
        <taxon>Agaricomycotina</taxon>
        <taxon>Agaricomycetes</taxon>
        <taxon>Agaricomycetidae</taxon>
        <taxon>Boletales</taxon>
        <taxon>Sclerodermatineae</taxon>
        <taxon>Pisolithaceae</taxon>
        <taxon>Pisolithus</taxon>
    </lineage>
</organism>
<accession>A0A0C9ZE04</accession>
<dbReference type="Proteomes" id="UP000054018">
    <property type="component" value="Unassembled WGS sequence"/>
</dbReference>
<dbReference type="OrthoDB" id="2671435at2759"/>
<dbReference type="Gene3D" id="2.80.10.50">
    <property type="match status" value="1"/>
</dbReference>
<proteinExistence type="predicted"/>
<sequence length="194" mass="21963">MGWNPRPCKDLEGTWSSENKREASCRCFPQASHSSVVFNMVHKLYPGQYYIVSLVNNQYLGVCGDTSPTCPPPPPAPVVVLSPEYKGTKFTVEAGNFGDYTFTIRAEYANTLGLGERVFALTNEPAEDWVIHYRESMEAYTIERAFSPRTWTVPPEEPGFDRQVLLNTLIFQPSDQGPRYLPSQLFKFVPVNKE</sequence>
<dbReference type="Pfam" id="PF16850">
    <property type="entry name" value="Inhibitor_I66"/>
    <property type="match status" value="1"/>
</dbReference>
<evidence type="ECO:0000313" key="1">
    <source>
        <dbReference type="EMBL" id="KIK18188.1"/>
    </source>
</evidence>
<reference evidence="2" key="2">
    <citation type="submission" date="2015-01" db="EMBL/GenBank/DDBJ databases">
        <title>Evolutionary Origins and Diversification of the Mycorrhizal Mutualists.</title>
        <authorList>
            <consortium name="DOE Joint Genome Institute"/>
            <consortium name="Mycorrhizal Genomics Consortium"/>
            <person name="Kohler A."/>
            <person name="Kuo A."/>
            <person name="Nagy L.G."/>
            <person name="Floudas D."/>
            <person name="Copeland A."/>
            <person name="Barry K.W."/>
            <person name="Cichocki N."/>
            <person name="Veneault-Fourrey C."/>
            <person name="LaButti K."/>
            <person name="Lindquist E.A."/>
            <person name="Lipzen A."/>
            <person name="Lundell T."/>
            <person name="Morin E."/>
            <person name="Murat C."/>
            <person name="Riley R."/>
            <person name="Ohm R."/>
            <person name="Sun H."/>
            <person name="Tunlid A."/>
            <person name="Henrissat B."/>
            <person name="Grigoriev I.V."/>
            <person name="Hibbett D.S."/>
            <person name="Martin F."/>
        </authorList>
    </citation>
    <scope>NUCLEOTIDE SEQUENCE [LARGE SCALE GENOMIC DNA]</scope>
    <source>
        <strain evidence="2">441</strain>
    </source>
</reference>
<dbReference type="InterPro" id="IPR031755">
    <property type="entry name" value="Inhibitor_I66"/>
</dbReference>
<dbReference type="EMBL" id="KN833811">
    <property type="protein sequence ID" value="KIK18188.1"/>
    <property type="molecule type" value="Genomic_DNA"/>
</dbReference>
<dbReference type="HOGENOM" id="CLU_115968_2_0_1"/>